<comment type="function">
    <text evidence="6">Essential sporozoite protein. In the mosquito vector, required for sporozoite development in the oocyst, migration through the vector hemolymph and entry into the vector salivary glands. In the vertebrate host, required for sporozoite migration through the host dermis and infection of host hepatocytes. Binds to highly sulfated heparan sulfate proteoglycans (HSPGs) on the surface of host hepatocytes.</text>
</comment>
<feature type="signal peptide" evidence="8">
    <location>
        <begin position="1"/>
        <end position="18"/>
    </location>
</feature>
<comment type="caution">
    <text evidence="10">The sequence shown here is derived from an EMBL/GenBank/DDBJ whole genome shotgun (WGS) entry which is preliminary data.</text>
</comment>
<evidence type="ECO:0000256" key="4">
    <source>
        <dbReference type="ARBA" id="ARBA00022737"/>
    </source>
</evidence>
<keyword evidence="3" id="KW-0748">Sporozoite</keyword>
<dbReference type="PANTHER" id="PTHR44826">
    <property type="entry name" value="SPORE COAT PROTEIN SP85"/>
    <property type="match status" value="1"/>
</dbReference>
<dbReference type="InterPro" id="IPR013783">
    <property type="entry name" value="Ig-like_fold"/>
</dbReference>
<reference evidence="10 11" key="1">
    <citation type="journal article" date="2020" name="G3 (Bethesda)">
        <title>Improved Reference Genome for Cyclotella cryptica CCMP332, a Model for Cell Wall Morphogenesis, Salinity Adaptation, and Lipid Production in Diatoms (Bacillariophyta).</title>
        <authorList>
            <person name="Roberts W.R."/>
            <person name="Downey K.M."/>
            <person name="Ruck E.C."/>
            <person name="Traller J.C."/>
            <person name="Alverson A.J."/>
        </authorList>
    </citation>
    <scope>NUCLEOTIDE SEQUENCE [LARGE SCALE GENOMIC DNA]</scope>
    <source>
        <strain evidence="10 11">CCMP332</strain>
    </source>
</reference>
<keyword evidence="4" id="KW-0677">Repeat</keyword>
<feature type="compositionally biased region" description="Low complexity" evidence="7">
    <location>
        <begin position="332"/>
        <end position="350"/>
    </location>
</feature>
<dbReference type="Pfam" id="PF06119">
    <property type="entry name" value="NIDO"/>
    <property type="match status" value="2"/>
</dbReference>
<feature type="domain" description="NIDO" evidence="9">
    <location>
        <begin position="121"/>
        <end position="211"/>
    </location>
</feature>
<evidence type="ECO:0000256" key="8">
    <source>
        <dbReference type="SAM" id="SignalP"/>
    </source>
</evidence>
<keyword evidence="11" id="KW-1185">Reference proteome</keyword>
<feature type="compositionally biased region" description="Low complexity" evidence="7">
    <location>
        <begin position="357"/>
        <end position="367"/>
    </location>
</feature>
<evidence type="ECO:0000256" key="5">
    <source>
        <dbReference type="ARBA" id="ARBA00033726"/>
    </source>
</evidence>
<sequence length="588" mass="61486">MLFKSIACVAIAALPISAWQGGTCPTLPTNPESNGWSVAMAPNDDGSSALQNIGFAFDFFGTSFNQLYINNNGNLSFGSPFSTYSSTGFPVTGFPMIAPYWADVDTRNGWGQVLMKPLVNAYAVVWDHVGAYGNAGVLRNTFMVIISNGNDSAMGLGNNVCFCYGDMQWATSGSGGFGETPATVGANKGDGVAYQSYGRYSAPGSGAQGIDLLDDKTICFSTSTINQPPNAIGVPAGNEIRLERGQSVVNEIISFAAPEGDQTVQVTYSISGDPTNGLTVVIKNNIQTATATISWSPTLSGNTHLTIIATDNGIPQESTEVVIDLISITPSEVPSMSPSAMPSLMTSLSPSQPPSESPSESPSQLPSKVPSRQPSSQPSAIHSSTPSESAKPSNTPSEMLSKSPSAMPSVMPSLCPSKPPSESPSGSPSQLPSKGPSRQPSIQPSVIHSEMPSESNKPSNLPSSLPSSQPSRRPSSWPSPEPSSQPSFMPSLSPSHSPTLFPSLLPSMQPSVVEETVEIPGSISTNTNICALSDIELDAFSAATLSTIQSIACPESNRACAAELTSICGFQNRGRSLLSRSLQNSNWQ</sequence>
<dbReference type="AlphaFoldDB" id="A0ABD3NRX3"/>
<gene>
    <name evidence="10" type="ORF">HJC23_003190</name>
</gene>
<dbReference type="Gene3D" id="2.60.40.10">
    <property type="entry name" value="Immunoglobulins"/>
    <property type="match status" value="1"/>
</dbReference>
<feature type="region of interest" description="Disordered" evidence="7">
    <location>
        <begin position="332"/>
        <end position="503"/>
    </location>
</feature>
<dbReference type="PANTHER" id="PTHR44826:SF3">
    <property type="entry name" value="SPORE COAT PROTEIN SP85"/>
    <property type="match status" value="1"/>
</dbReference>
<name>A0ABD3NRX3_9STRA</name>
<feature type="compositionally biased region" description="Polar residues" evidence="7">
    <location>
        <begin position="370"/>
        <end position="406"/>
    </location>
</feature>
<evidence type="ECO:0000256" key="3">
    <source>
        <dbReference type="ARBA" id="ARBA00022522"/>
    </source>
</evidence>
<feature type="compositionally biased region" description="Low complexity" evidence="7">
    <location>
        <begin position="423"/>
        <end position="437"/>
    </location>
</feature>
<dbReference type="EMBL" id="JABMIG020000439">
    <property type="protein sequence ID" value="KAL3778381.1"/>
    <property type="molecule type" value="Genomic_DNA"/>
</dbReference>
<comment type="similarity">
    <text evidence="1">Belongs to the plasmodium circumsporozoite protein family.</text>
</comment>
<evidence type="ECO:0000256" key="7">
    <source>
        <dbReference type="SAM" id="MobiDB-lite"/>
    </source>
</evidence>
<evidence type="ECO:0000256" key="2">
    <source>
        <dbReference type="ARBA" id="ARBA00021911"/>
    </source>
</evidence>
<feature type="compositionally biased region" description="Polar residues" evidence="7">
    <location>
        <begin position="492"/>
        <end position="503"/>
    </location>
</feature>
<evidence type="ECO:0000256" key="6">
    <source>
        <dbReference type="ARBA" id="ARBA00045806"/>
    </source>
</evidence>
<feature type="compositionally biased region" description="Low complexity" evidence="7">
    <location>
        <begin position="452"/>
        <end position="476"/>
    </location>
</feature>
<organism evidence="10 11">
    <name type="scientific">Cyclotella cryptica</name>
    <dbReference type="NCBI Taxonomy" id="29204"/>
    <lineage>
        <taxon>Eukaryota</taxon>
        <taxon>Sar</taxon>
        <taxon>Stramenopiles</taxon>
        <taxon>Ochrophyta</taxon>
        <taxon>Bacillariophyta</taxon>
        <taxon>Coscinodiscophyceae</taxon>
        <taxon>Thalassiosirophycidae</taxon>
        <taxon>Stephanodiscales</taxon>
        <taxon>Stephanodiscaceae</taxon>
        <taxon>Cyclotella</taxon>
    </lineage>
</organism>
<proteinExistence type="inferred from homology"/>
<feature type="domain" description="NIDO" evidence="9">
    <location>
        <begin position="65"/>
        <end position="115"/>
    </location>
</feature>
<keyword evidence="8" id="KW-0732">Signal</keyword>
<comment type="function">
    <text evidence="5">In the vertebrate host, binds to highly sulfated heparan sulfate proteoglycans (HSPGs) on the surface of host hepatocytes and is required for sporozoite invasion of the host hepatocytes.</text>
</comment>
<evidence type="ECO:0000313" key="10">
    <source>
        <dbReference type="EMBL" id="KAL3778381.1"/>
    </source>
</evidence>
<feature type="chain" id="PRO_5044741180" description="Circumsporozoite protein" evidence="8">
    <location>
        <begin position="19"/>
        <end position="588"/>
    </location>
</feature>
<dbReference type="InterPro" id="IPR003886">
    <property type="entry name" value="NIDO_dom"/>
</dbReference>
<protein>
    <recommendedName>
        <fullName evidence="2">Circumsporozoite protein</fullName>
    </recommendedName>
</protein>
<accession>A0ABD3NRX3</accession>
<evidence type="ECO:0000256" key="1">
    <source>
        <dbReference type="ARBA" id="ARBA00006241"/>
    </source>
</evidence>
<evidence type="ECO:0000259" key="9">
    <source>
        <dbReference type="Pfam" id="PF06119"/>
    </source>
</evidence>
<evidence type="ECO:0000313" key="11">
    <source>
        <dbReference type="Proteomes" id="UP001516023"/>
    </source>
</evidence>
<dbReference type="InterPro" id="IPR051860">
    <property type="entry name" value="Plasmodium_CSP_Invasion"/>
</dbReference>
<dbReference type="Proteomes" id="UP001516023">
    <property type="component" value="Unassembled WGS sequence"/>
</dbReference>